<evidence type="ECO:0000259" key="2">
    <source>
        <dbReference type="Pfam" id="PF16220"/>
    </source>
</evidence>
<evidence type="ECO:0000313" key="3">
    <source>
        <dbReference type="EMBL" id="MDF3838634.1"/>
    </source>
</evidence>
<reference evidence="3 4" key="1">
    <citation type="submission" date="2023-03" db="EMBL/GenBank/DDBJ databases">
        <title>Draft assemblies of triclosan tolerant bacteria isolated from returned activated sludge.</title>
        <authorList>
            <person name="Van Hamelsveld S."/>
        </authorList>
    </citation>
    <scope>NUCLEOTIDE SEQUENCE [LARGE SCALE GENOMIC DNA]</scope>
    <source>
        <strain evidence="3 4">GW210010_S58</strain>
    </source>
</reference>
<gene>
    <name evidence="3" type="ORF">P3W85_37725</name>
</gene>
<feature type="domain" description="FecR protein" evidence="1">
    <location>
        <begin position="110"/>
        <end position="204"/>
    </location>
</feature>
<dbReference type="PANTHER" id="PTHR30273:SF2">
    <property type="entry name" value="PROTEIN FECR"/>
    <property type="match status" value="1"/>
</dbReference>
<evidence type="ECO:0000259" key="1">
    <source>
        <dbReference type="Pfam" id="PF04773"/>
    </source>
</evidence>
<dbReference type="Pfam" id="PF04773">
    <property type="entry name" value="FecR"/>
    <property type="match status" value="1"/>
</dbReference>
<keyword evidence="4" id="KW-1185">Reference proteome</keyword>
<dbReference type="InterPro" id="IPR032623">
    <property type="entry name" value="FecR_N"/>
</dbReference>
<accession>A0ABT6B168</accession>
<dbReference type="RefSeq" id="WP_276268547.1">
    <property type="nucleotide sequence ID" value="NZ_JARJLM010000615.1"/>
</dbReference>
<dbReference type="InterPro" id="IPR012373">
    <property type="entry name" value="Ferrdict_sens_TM"/>
</dbReference>
<organism evidence="3 4">
    <name type="scientific">Cupriavidus basilensis</name>
    <dbReference type="NCBI Taxonomy" id="68895"/>
    <lineage>
        <taxon>Bacteria</taxon>
        <taxon>Pseudomonadati</taxon>
        <taxon>Pseudomonadota</taxon>
        <taxon>Betaproteobacteria</taxon>
        <taxon>Burkholderiales</taxon>
        <taxon>Burkholderiaceae</taxon>
        <taxon>Cupriavidus</taxon>
    </lineage>
</organism>
<proteinExistence type="predicted"/>
<dbReference type="EMBL" id="JARJLM010000615">
    <property type="protein sequence ID" value="MDF3838634.1"/>
    <property type="molecule type" value="Genomic_DNA"/>
</dbReference>
<dbReference type="PANTHER" id="PTHR30273">
    <property type="entry name" value="PERIPLASMIC SIGNAL SENSOR AND SIGMA FACTOR ACTIVATOR FECR-RELATED"/>
    <property type="match status" value="1"/>
</dbReference>
<sequence length="322" mass="34393">MQKSIDPRILDEAAGWLMRLHAGAVSDAERAACERWRRRSPAHASAWARAEQLMDKLGGLPPALAMPALDRPGRPARRAATARLALLLAGVPAGWAAWRLAPWQEWTAAHHTAAGERRELRLADGSRVTLNTASAIDVRFDAAQRVVLLRAGEILVRTAPDTAAAHRPFLVVSAQGRLEALGTRFNVRQEAGLTRVAVLEGAVRISPGQAGAAERILPAGEQASFTAASMSGATPADYTIAAWTQGMLVADKMPLAGFAAELARYRTGVLRCDPAVAGLPVSGAFPVADAGRALAMLVATYPVDAIERTRYWITLVPRRSAR</sequence>
<dbReference type="InterPro" id="IPR006860">
    <property type="entry name" value="FecR"/>
</dbReference>
<feature type="domain" description="FecR N-terminal" evidence="2">
    <location>
        <begin position="11"/>
        <end position="53"/>
    </location>
</feature>
<comment type="caution">
    <text evidence="3">The sequence shown here is derived from an EMBL/GenBank/DDBJ whole genome shotgun (WGS) entry which is preliminary data.</text>
</comment>
<dbReference type="Pfam" id="PF16220">
    <property type="entry name" value="DUF4880"/>
    <property type="match status" value="1"/>
</dbReference>
<name>A0ABT6B168_9BURK</name>
<dbReference type="Proteomes" id="UP001216674">
    <property type="component" value="Unassembled WGS sequence"/>
</dbReference>
<protein>
    <submittedName>
        <fullName evidence="3">FecR domain-containing protein</fullName>
    </submittedName>
</protein>
<dbReference type="Gene3D" id="2.60.120.1440">
    <property type="match status" value="1"/>
</dbReference>
<evidence type="ECO:0000313" key="4">
    <source>
        <dbReference type="Proteomes" id="UP001216674"/>
    </source>
</evidence>
<dbReference type="PIRSF" id="PIRSF018266">
    <property type="entry name" value="FecR"/>
    <property type="match status" value="1"/>
</dbReference>